<accession>F0Q5K6</accession>
<feature type="region of interest" description="Disordered" evidence="3">
    <location>
        <begin position="315"/>
        <end position="334"/>
    </location>
</feature>
<dbReference type="PANTHER" id="PTHR47199">
    <property type="entry name" value="PHOTOSYSTEM II STABILITY/ASSEMBLY FACTOR HCF136, CHLOROPLASTIC"/>
    <property type="match status" value="1"/>
</dbReference>
<dbReference type="Proteomes" id="UP000002482">
    <property type="component" value="Chromosome"/>
</dbReference>
<proteinExistence type="predicted"/>
<feature type="signal peptide" evidence="4">
    <location>
        <begin position="1"/>
        <end position="22"/>
    </location>
</feature>
<evidence type="ECO:0000256" key="1">
    <source>
        <dbReference type="ARBA" id="ARBA00022531"/>
    </source>
</evidence>
<dbReference type="GO" id="GO:0009523">
    <property type="term" value="C:photosystem II"/>
    <property type="evidence" value="ECO:0007669"/>
    <property type="project" value="UniProtKB-KW"/>
</dbReference>
<keyword evidence="7" id="KW-1185">Reference proteome</keyword>
<organism evidence="6 7">
    <name type="scientific">Paracidovorax avenae (strain ATCC 19860 / DSM 7227 / CCUG 15838 / JCM 20985 / LMG 2117 / NCPPB 1011)</name>
    <name type="common">Acidovorax avenae</name>
    <dbReference type="NCBI Taxonomy" id="643561"/>
    <lineage>
        <taxon>Bacteria</taxon>
        <taxon>Pseudomonadati</taxon>
        <taxon>Pseudomonadota</taxon>
        <taxon>Betaproteobacteria</taxon>
        <taxon>Burkholderiales</taxon>
        <taxon>Comamonadaceae</taxon>
        <taxon>Paracidovorax</taxon>
    </lineage>
</organism>
<dbReference type="Pfam" id="PF14870">
    <property type="entry name" value="PSII_BNR"/>
    <property type="match status" value="1"/>
</dbReference>
<protein>
    <recommendedName>
        <fullName evidence="5">Photosynthesis system II assembly factor Ycf48/Hcf136-like domain-containing protein</fullName>
    </recommendedName>
</protein>
<keyword evidence="1" id="KW-0602">Photosynthesis</keyword>
<dbReference type="OrthoDB" id="9767885at2"/>
<evidence type="ECO:0000313" key="6">
    <source>
        <dbReference type="EMBL" id="ADX45634.1"/>
    </source>
</evidence>
<dbReference type="GO" id="GO:0015979">
    <property type="term" value="P:photosynthesis"/>
    <property type="evidence" value="ECO:0007669"/>
    <property type="project" value="UniProtKB-KW"/>
</dbReference>
<dbReference type="AlphaFoldDB" id="F0Q5K6"/>
<dbReference type="Gene3D" id="2.130.10.10">
    <property type="entry name" value="YVTN repeat-like/Quinoprotein amine dehydrogenase"/>
    <property type="match status" value="2"/>
</dbReference>
<evidence type="ECO:0000313" key="7">
    <source>
        <dbReference type="Proteomes" id="UP000002482"/>
    </source>
</evidence>
<evidence type="ECO:0000256" key="4">
    <source>
        <dbReference type="SAM" id="SignalP"/>
    </source>
</evidence>
<evidence type="ECO:0000256" key="2">
    <source>
        <dbReference type="ARBA" id="ARBA00023276"/>
    </source>
</evidence>
<dbReference type="KEGG" id="aaa:Acav_1716"/>
<dbReference type="CDD" id="cd15482">
    <property type="entry name" value="Sialidase_non-viral"/>
    <property type="match status" value="1"/>
</dbReference>
<dbReference type="SUPFAM" id="SSF110296">
    <property type="entry name" value="Oligoxyloglucan reducing end-specific cellobiohydrolase"/>
    <property type="match status" value="1"/>
</dbReference>
<evidence type="ECO:0000259" key="5">
    <source>
        <dbReference type="Pfam" id="PF14870"/>
    </source>
</evidence>
<dbReference type="PANTHER" id="PTHR47199:SF2">
    <property type="entry name" value="PHOTOSYSTEM II STABILITY_ASSEMBLY FACTOR HCF136, CHLOROPLASTIC"/>
    <property type="match status" value="1"/>
</dbReference>
<gene>
    <name evidence="6" type="ordered locus">Acav_1716</name>
</gene>
<feature type="chain" id="PRO_5003254249" description="Photosynthesis system II assembly factor Ycf48/Hcf136-like domain-containing protein" evidence="4">
    <location>
        <begin position="23"/>
        <end position="334"/>
    </location>
</feature>
<dbReference type="GeneID" id="34237410"/>
<dbReference type="EMBL" id="CP002521">
    <property type="protein sequence ID" value="ADX45634.1"/>
    <property type="molecule type" value="Genomic_DNA"/>
</dbReference>
<dbReference type="RefSeq" id="WP_013594153.1">
    <property type="nucleotide sequence ID" value="NC_015138.1"/>
</dbReference>
<evidence type="ECO:0000256" key="3">
    <source>
        <dbReference type="SAM" id="MobiDB-lite"/>
    </source>
</evidence>
<feature type="domain" description="Photosynthesis system II assembly factor Ycf48/Hcf136-like" evidence="5">
    <location>
        <begin position="84"/>
        <end position="264"/>
    </location>
</feature>
<dbReference type="InterPro" id="IPR015943">
    <property type="entry name" value="WD40/YVTN_repeat-like_dom_sf"/>
</dbReference>
<keyword evidence="4" id="KW-0732">Signal</keyword>
<reference evidence="6" key="1">
    <citation type="submission" date="2011-02" db="EMBL/GenBank/DDBJ databases">
        <title>Complete sequence of Acidovorax avenae subsp. avenae ATCC 19860.</title>
        <authorList>
            <consortium name="US DOE Joint Genome Institute"/>
            <person name="Lucas S."/>
            <person name="Copeland A."/>
            <person name="Lapidus A."/>
            <person name="Cheng J.-F."/>
            <person name="Goodwin L."/>
            <person name="Pitluck S."/>
            <person name="Chertkov O."/>
            <person name="Held B."/>
            <person name="Detter J.C."/>
            <person name="Han C."/>
            <person name="Tapia R."/>
            <person name="Land M."/>
            <person name="Hauser L."/>
            <person name="Kyrpides N."/>
            <person name="Ivanova N."/>
            <person name="Ovchinnikova G."/>
            <person name="Pagani I."/>
            <person name="Gordon S."/>
            <person name="Woyke T."/>
        </authorList>
    </citation>
    <scope>NUCLEOTIDE SEQUENCE</scope>
    <source>
        <strain evidence="6">ATCC 19860</strain>
    </source>
</reference>
<keyword evidence="2" id="KW-0604">Photosystem II</keyword>
<name>F0Q5K6_PARA1</name>
<dbReference type="InterPro" id="IPR028203">
    <property type="entry name" value="PSII_CF48-like_dom"/>
</dbReference>
<sequence length="334" mass="34729">MRPSIPPLLLSAALCLQGTAIAQPAPATGSATMPHISAARQATYAAQAMVLASALAGSRLVAVGDHGVVLLSDDGGRTHRQARSVPVDVTLTSVAFADALNGWAAGHAGVILHTADGGETWTLQRKDLQEDRPLFAVHFFDAAHGVAVGLWSLVLTTDDGGATWRKVDLAPPEGARKADLNLLGLFTDARGRLFAAAEKGNVLRSDDQGRSWTYLPTGYQGSFWTGAATPDGTLLAAGLRGSLYRSGDDGRTWQRVETHSQSSITALQARGSTVVGAGLDGLVLRSTDGGATFSTEVRPDRLALTSVVAGAGTPDRPDVFYSRQGPVATPATAR</sequence>
<dbReference type="HOGENOM" id="CLU_063224_2_0_4"/>